<dbReference type="EMBL" id="FOAP01000030">
    <property type="protein sequence ID" value="SEN07116.1"/>
    <property type="molecule type" value="Genomic_DNA"/>
</dbReference>
<dbReference type="Proteomes" id="UP000182719">
    <property type="component" value="Unassembled WGS sequence"/>
</dbReference>
<evidence type="ECO:0000313" key="2">
    <source>
        <dbReference type="Proteomes" id="UP000182719"/>
    </source>
</evidence>
<reference evidence="2" key="1">
    <citation type="submission" date="2016-10" db="EMBL/GenBank/DDBJ databases">
        <authorList>
            <person name="Varghese N."/>
            <person name="Submissions S."/>
        </authorList>
    </citation>
    <scope>NUCLEOTIDE SEQUENCE [LARGE SCALE GENOMIC DNA]</scope>
    <source>
        <strain evidence="2">DSM 17044</strain>
    </source>
</reference>
<accession>A0A1H8DIX4</accession>
<dbReference type="InterPro" id="IPR045997">
    <property type="entry name" value="DUF5953"/>
</dbReference>
<dbReference type="Pfam" id="PF19378">
    <property type="entry name" value="DUF5953"/>
    <property type="match status" value="1"/>
</dbReference>
<keyword evidence="2" id="KW-1185">Reference proteome</keyword>
<organism evidence="1 2">
    <name type="scientific">Stigmatella aurantiaca</name>
    <dbReference type="NCBI Taxonomy" id="41"/>
    <lineage>
        <taxon>Bacteria</taxon>
        <taxon>Pseudomonadati</taxon>
        <taxon>Myxococcota</taxon>
        <taxon>Myxococcia</taxon>
        <taxon>Myxococcales</taxon>
        <taxon>Cystobacterineae</taxon>
        <taxon>Archangiaceae</taxon>
        <taxon>Stigmatella</taxon>
    </lineage>
</organism>
<sequence length="303" mass="32726">MCVISWSSGNLREHADSTSGLACEAPRKRPCWKHKNRGSEALSFLWIGAEMPATQRSQISMIVYAPALAGDDGRTLAVVHGMERARPGLRIGMMISDEGQLLPLPDRDGFIARESSRGEMPPLRSTDDGFRVSVTGWGIPAGLCPDGRAQFEFHVALPLSADGIAAAAVLLEAVAENGRAFWGHATPVSAAWDIARQTKNLPDDLESPPRGLPVIKSPGAMRSPEIPHRLGWLNYWSAAAARAIGFPDPARDAELLSRARRMASGGWVVQLTDAPLDLDNSVHLDALLRAYERFPEIGGRSAP</sequence>
<evidence type="ECO:0000313" key="1">
    <source>
        <dbReference type="EMBL" id="SEN07116.1"/>
    </source>
</evidence>
<gene>
    <name evidence="1" type="ORF">SAMN05444354_1302</name>
</gene>
<name>A0A1H8DIX4_STIAU</name>
<dbReference type="AlphaFoldDB" id="A0A1H8DIX4"/>
<protein>
    <submittedName>
        <fullName evidence="1">Uncharacterized protein</fullName>
    </submittedName>
</protein>
<proteinExistence type="predicted"/>